<evidence type="ECO:0000256" key="2">
    <source>
        <dbReference type="SAM" id="MobiDB-lite"/>
    </source>
</evidence>
<feature type="region of interest" description="Disordered" evidence="2">
    <location>
        <begin position="433"/>
        <end position="452"/>
    </location>
</feature>
<dbReference type="PANTHER" id="PTHR10804">
    <property type="entry name" value="PROTEASE FAMILY M24 METHIONYL AMINOPEPTIDASE, AMINOPEPTIDASE P"/>
    <property type="match status" value="1"/>
</dbReference>
<dbReference type="Gene3D" id="1.10.10.10">
    <property type="entry name" value="Winged helix-like DNA-binding domain superfamily/Winged helix DNA-binding domain"/>
    <property type="match status" value="1"/>
</dbReference>
<dbReference type="FunFam" id="1.10.10.10:FF:000029">
    <property type="entry name" value="Proliferation-associated 2G4, a"/>
    <property type="match status" value="1"/>
</dbReference>
<dbReference type="InterPro" id="IPR004545">
    <property type="entry name" value="PA2G4"/>
</dbReference>
<keyword evidence="5" id="KW-1185">Reference proteome</keyword>
<feature type="domain" description="Peptidase M24" evidence="3">
    <location>
        <begin position="90"/>
        <end position="275"/>
    </location>
</feature>
<dbReference type="Pfam" id="PF00557">
    <property type="entry name" value="Peptidase_M24"/>
    <property type="match status" value="1"/>
</dbReference>
<evidence type="ECO:0000259" key="3">
    <source>
        <dbReference type="Pfam" id="PF00557"/>
    </source>
</evidence>
<dbReference type="SUPFAM" id="SSF46785">
    <property type="entry name" value="Winged helix' DNA-binding domain"/>
    <property type="match status" value="1"/>
</dbReference>
<accession>A0A8H7Q1A4</accession>
<sequence length="452" mass="49236">TYITNVLASALQLLQFGRSHCWHSGLKKLVGVSGFKAGKKGARKKVVTVLHFSLHGVEKSFLLPFLQNTMADAQQQQVDPTIQNPDVVTKYKTAAEISTRVLNQVIPLCVAGAKVFDICVEGDKLIQEGTKAVYNKAKTPKGIAFPTCLSINECVAHFSPIESDPEGATVLKDGDVVKIQLGAQIDGYGSPIAHTVVVGASAEKPITGAVADAMKAAHIALEAAIRLIKPGNKNMDVTKAVSQITDDFGVKCVEGMLTHQQEKDVVDGKKQVILNPSEHHLRDFERVSFAENEVYAVDILVSTGEGKTRQMETRTTVYKKTGTRYQLKMAASRQVLSEINTKFGNFPFSLRDLDDQRKSRMGIIECAKHQTVLPYDILFERDGVVVQFLATLLLTKNGNVKVTSPPYDPALVKSDKELKDEELIKLVASPLKPSAKKNKKKKAAGEAEAATA</sequence>
<evidence type="ECO:0000313" key="5">
    <source>
        <dbReference type="Proteomes" id="UP000612746"/>
    </source>
</evidence>
<reference evidence="4" key="1">
    <citation type="submission" date="2020-12" db="EMBL/GenBank/DDBJ databases">
        <title>Metabolic potential, ecology and presence of endohyphal bacteria is reflected in genomic diversity of Mucoromycotina.</title>
        <authorList>
            <person name="Muszewska A."/>
            <person name="Okrasinska A."/>
            <person name="Steczkiewicz K."/>
            <person name="Drgas O."/>
            <person name="Orlowska M."/>
            <person name="Perlinska-Lenart U."/>
            <person name="Aleksandrzak-Piekarczyk T."/>
            <person name="Szatraj K."/>
            <person name="Zielenkiewicz U."/>
            <person name="Pilsyk S."/>
            <person name="Malc E."/>
            <person name="Mieczkowski P."/>
            <person name="Kruszewska J.S."/>
            <person name="Biernat P."/>
            <person name="Pawlowska J."/>
        </authorList>
    </citation>
    <scope>NUCLEOTIDE SEQUENCE</scope>
    <source>
        <strain evidence="4">WA0000051536</strain>
    </source>
</reference>
<dbReference type="Proteomes" id="UP000612746">
    <property type="component" value="Unassembled WGS sequence"/>
</dbReference>
<feature type="non-terminal residue" evidence="4">
    <location>
        <position position="452"/>
    </location>
</feature>
<dbReference type="InterPro" id="IPR047113">
    <property type="entry name" value="PA2G4/ARX1"/>
</dbReference>
<dbReference type="CDD" id="cd01089">
    <property type="entry name" value="PA2G4-like"/>
    <property type="match status" value="1"/>
</dbReference>
<name>A0A8H7Q1A4_9FUNG</name>
<dbReference type="NCBIfam" id="TIGR00495">
    <property type="entry name" value="crvDNA_42K"/>
    <property type="match status" value="1"/>
</dbReference>
<dbReference type="InterPro" id="IPR036388">
    <property type="entry name" value="WH-like_DNA-bd_sf"/>
</dbReference>
<comment type="caution">
    <text evidence="4">The sequence shown here is derived from an EMBL/GenBank/DDBJ whole genome shotgun (WGS) entry which is preliminary data.</text>
</comment>
<evidence type="ECO:0000256" key="1">
    <source>
        <dbReference type="ARBA" id="ARBA00007319"/>
    </source>
</evidence>
<evidence type="ECO:0000313" key="4">
    <source>
        <dbReference type="EMBL" id="KAG2182866.1"/>
    </source>
</evidence>
<organism evidence="4 5">
    <name type="scientific">Umbelopsis vinacea</name>
    <dbReference type="NCBI Taxonomy" id="44442"/>
    <lineage>
        <taxon>Eukaryota</taxon>
        <taxon>Fungi</taxon>
        <taxon>Fungi incertae sedis</taxon>
        <taxon>Mucoromycota</taxon>
        <taxon>Mucoromycotina</taxon>
        <taxon>Umbelopsidomycetes</taxon>
        <taxon>Umbelopsidales</taxon>
        <taxon>Umbelopsidaceae</taxon>
        <taxon>Umbelopsis</taxon>
    </lineage>
</organism>
<dbReference type="PANTHER" id="PTHR10804:SF11">
    <property type="entry name" value="PROLIFERATION-ASSOCIATED PROTEIN 2G4"/>
    <property type="match status" value="1"/>
</dbReference>
<proteinExistence type="inferred from homology"/>
<dbReference type="InterPro" id="IPR000994">
    <property type="entry name" value="Pept_M24"/>
</dbReference>
<dbReference type="OrthoDB" id="5876363at2759"/>
<protein>
    <recommendedName>
        <fullName evidence="3">Peptidase M24 domain-containing protein</fullName>
    </recommendedName>
</protein>
<dbReference type="AlphaFoldDB" id="A0A8H7Q1A4"/>
<gene>
    <name evidence="4" type="ORF">INT44_005847</name>
</gene>
<dbReference type="InterPro" id="IPR036005">
    <property type="entry name" value="Creatinase/aminopeptidase-like"/>
</dbReference>
<comment type="similarity">
    <text evidence="1">Belongs to the peptidase M24 family.</text>
</comment>
<dbReference type="Gene3D" id="3.90.230.10">
    <property type="entry name" value="Creatinase/methionine aminopeptidase superfamily"/>
    <property type="match status" value="1"/>
</dbReference>
<dbReference type="EMBL" id="JAEPRA010000007">
    <property type="protein sequence ID" value="KAG2182866.1"/>
    <property type="molecule type" value="Genomic_DNA"/>
</dbReference>
<dbReference type="InterPro" id="IPR036390">
    <property type="entry name" value="WH_DNA-bd_sf"/>
</dbReference>
<dbReference type="SUPFAM" id="SSF55920">
    <property type="entry name" value="Creatinase/aminopeptidase"/>
    <property type="match status" value="1"/>
</dbReference>